<dbReference type="SMART" id="SM00015">
    <property type="entry name" value="IQ"/>
    <property type="match status" value="5"/>
</dbReference>
<gene>
    <name evidence="10" type="ORF">RMAR1173_LOCUS3304</name>
</gene>
<dbReference type="InterPro" id="IPR036961">
    <property type="entry name" value="Kinesin_motor_dom_sf"/>
</dbReference>
<dbReference type="GO" id="GO:0005737">
    <property type="term" value="C:cytoplasm"/>
    <property type="evidence" value="ECO:0007669"/>
    <property type="project" value="TreeGrafter"/>
</dbReference>
<dbReference type="Gene3D" id="3.40.850.10">
    <property type="entry name" value="Kinesin motor domain"/>
    <property type="match status" value="1"/>
</dbReference>
<dbReference type="GO" id="GO:0000146">
    <property type="term" value="F:microfilament motor activity"/>
    <property type="evidence" value="ECO:0007669"/>
    <property type="project" value="TreeGrafter"/>
</dbReference>
<keyword evidence="5 6" id="KW-0009">Actin-binding</keyword>
<keyword evidence="4" id="KW-0505">Motor protein</keyword>
<evidence type="ECO:0000256" key="1">
    <source>
        <dbReference type="ARBA" id="ARBA00022741"/>
    </source>
</evidence>
<dbReference type="SMART" id="SM00242">
    <property type="entry name" value="MYSc"/>
    <property type="match status" value="1"/>
</dbReference>
<dbReference type="Pfam" id="PF00063">
    <property type="entry name" value="Myosin_head"/>
    <property type="match status" value="1"/>
</dbReference>
<dbReference type="SUPFAM" id="SSF52540">
    <property type="entry name" value="P-loop containing nucleoside triphosphate hydrolases"/>
    <property type="match status" value="1"/>
</dbReference>
<keyword evidence="2" id="KW-0067">ATP-binding</keyword>
<dbReference type="PROSITE" id="PS50096">
    <property type="entry name" value="IQ"/>
    <property type="match status" value="5"/>
</dbReference>
<dbReference type="PANTHER" id="PTHR13140">
    <property type="entry name" value="MYOSIN"/>
    <property type="match status" value="1"/>
</dbReference>
<dbReference type="SUPFAM" id="SSF50729">
    <property type="entry name" value="PH domain-like"/>
    <property type="match status" value="1"/>
</dbReference>
<dbReference type="PROSITE" id="PS50003">
    <property type="entry name" value="PH_DOMAIN"/>
    <property type="match status" value="1"/>
</dbReference>
<dbReference type="CDD" id="cd00821">
    <property type="entry name" value="PH"/>
    <property type="match status" value="1"/>
</dbReference>
<dbReference type="EMBL" id="HBHJ01005060">
    <property type="protein sequence ID" value="CAD9667678.1"/>
    <property type="molecule type" value="Transcribed_RNA"/>
</dbReference>
<dbReference type="Gene3D" id="1.20.5.4820">
    <property type="match status" value="1"/>
</dbReference>
<dbReference type="GO" id="GO:0016459">
    <property type="term" value="C:myosin complex"/>
    <property type="evidence" value="ECO:0007669"/>
    <property type="project" value="UniProtKB-KW"/>
</dbReference>
<evidence type="ECO:0000256" key="2">
    <source>
        <dbReference type="ARBA" id="ARBA00022840"/>
    </source>
</evidence>
<dbReference type="Gene3D" id="1.20.120.720">
    <property type="entry name" value="Myosin VI head, motor domain, U50 subdomain"/>
    <property type="match status" value="1"/>
</dbReference>
<evidence type="ECO:0000313" key="10">
    <source>
        <dbReference type="EMBL" id="CAD9667678.1"/>
    </source>
</evidence>
<feature type="domain" description="PH" evidence="8">
    <location>
        <begin position="957"/>
        <end position="1057"/>
    </location>
</feature>
<keyword evidence="3 6" id="KW-0518">Myosin</keyword>
<evidence type="ECO:0000259" key="8">
    <source>
        <dbReference type="PROSITE" id="PS50003"/>
    </source>
</evidence>
<proteinExistence type="inferred from homology"/>
<feature type="compositionally biased region" description="Acidic residues" evidence="7">
    <location>
        <begin position="936"/>
        <end position="953"/>
    </location>
</feature>
<protein>
    <recommendedName>
        <fullName evidence="11">Myosin motor domain-containing protein</fullName>
    </recommendedName>
</protein>
<dbReference type="InterPro" id="IPR011993">
    <property type="entry name" value="PH-like_dom_sf"/>
</dbReference>
<dbReference type="InterPro" id="IPR001849">
    <property type="entry name" value="PH_domain"/>
</dbReference>
<feature type="region of interest" description="Disordered" evidence="7">
    <location>
        <begin position="934"/>
        <end position="964"/>
    </location>
</feature>
<keyword evidence="1" id="KW-0547">Nucleotide-binding</keyword>
<dbReference type="Gene3D" id="1.20.58.530">
    <property type="match status" value="1"/>
</dbReference>
<dbReference type="Pfam" id="PF00169">
    <property type="entry name" value="PH"/>
    <property type="match status" value="1"/>
</dbReference>
<evidence type="ECO:0000256" key="7">
    <source>
        <dbReference type="SAM" id="MobiDB-lite"/>
    </source>
</evidence>
<accession>A0A7S2RDF8</accession>
<dbReference type="PROSITE" id="PS51456">
    <property type="entry name" value="MYOSIN_MOTOR"/>
    <property type="match status" value="1"/>
</dbReference>
<dbReference type="GO" id="GO:0007015">
    <property type="term" value="P:actin filament organization"/>
    <property type="evidence" value="ECO:0007669"/>
    <property type="project" value="TreeGrafter"/>
</dbReference>
<evidence type="ECO:0008006" key="11">
    <source>
        <dbReference type="Google" id="ProtNLM"/>
    </source>
</evidence>
<dbReference type="InterPro" id="IPR001609">
    <property type="entry name" value="Myosin_head_motor_dom-like"/>
</dbReference>
<dbReference type="SMART" id="SM00233">
    <property type="entry name" value="PH"/>
    <property type="match status" value="1"/>
</dbReference>
<dbReference type="Gene3D" id="2.30.29.30">
    <property type="entry name" value="Pleckstrin-homology domain (PH domain)/Phosphotyrosine-binding domain (PTB)"/>
    <property type="match status" value="1"/>
</dbReference>
<comment type="caution">
    <text evidence="6">Lacks conserved residue(s) required for the propagation of feature annotation.</text>
</comment>
<dbReference type="InterPro" id="IPR000048">
    <property type="entry name" value="IQ_motif_EF-hand-BS"/>
</dbReference>
<feature type="region of interest" description="Actin-binding" evidence="6">
    <location>
        <begin position="308"/>
        <end position="330"/>
    </location>
</feature>
<dbReference type="CDD" id="cd00124">
    <property type="entry name" value="MYSc"/>
    <property type="match status" value="1"/>
</dbReference>
<organism evidence="10">
    <name type="scientific">Rhizochromulina marina</name>
    <dbReference type="NCBI Taxonomy" id="1034831"/>
    <lineage>
        <taxon>Eukaryota</taxon>
        <taxon>Sar</taxon>
        <taxon>Stramenopiles</taxon>
        <taxon>Ochrophyta</taxon>
        <taxon>Dictyochophyceae</taxon>
        <taxon>Rhizochromulinales</taxon>
        <taxon>Rhizochromulina</taxon>
    </lineage>
</organism>
<dbReference type="PANTHER" id="PTHR13140:SF845">
    <property type="entry name" value="MYOSIN-LIKE PROTEIN"/>
    <property type="match status" value="1"/>
</dbReference>
<dbReference type="AlphaFoldDB" id="A0A7S2RDF8"/>
<evidence type="ECO:0000256" key="4">
    <source>
        <dbReference type="ARBA" id="ARBA00023175"/>
    </source>
</evidence>
<dbReference type="GO" id="GO:0051015">
    <property type="term" value="F:actin filament binding"/>
    <property type="evidence" value="ECO:0007669"/>
    <property type="project" value="TreeGrafter"/>
</dbReference>
<evidence type="ECO:0000256" key="3">
    <source>
        <dbReference type="ARBA" id="ARBA00023123"/>
    </source>
</evidence>
<sequence>MHLGNLVITDGEDEDSAVVQDSPALGHALRLLGVSAEDLQDALTFRSVRVAGTVTKIPLTEMQAMSARDSVAKAAYGALFQWTINNINRSLGEAVSRAPSTGAAPVASSSIAILDIYGFEVMTTNSLEQLLINLANESLQQVFNQRVLLSEKAMYERAGIVVDLSEAVRDDSATLELIRGRPYGVLPLLMEQNKLGPRGNDRAFLGTVEANHLNKESVQSQRFAKPRFSQEHFIIMHYAGDVIYDSAGFVEKNADSLREEALRLLAGTRLAPVASEFQRLVDDLQQAGGGRNKAASKETVATFFLRQLDSLMSELEDARQHYVRCVRPNEHQSPVIFAPPLVSKQLRYFGVMETVRIRRLGFPERKDCSAFVQAYAILMHSSPRPEQVQAMLADPGVDLQGLCREVIQTASHWLMTGILSFRTHKVSTRARSKTKERAAGASKTRGRAATCAVGQDEDFSVAGMESRAQFGNDGKLWMKDGFTQLMDDAVGRKLSSLATRIQTQAFGFLARRRYHKAQEVIKKVQAVGRRNRVKAKFRRERQAATRLAAVGRAIISRRRLAELRSQLHQNSATRIATAARRHVARRRFLRERASVALVAARWRSFTHARAFQRQRQAAISVQCFVRRLQATHYTRALKKAQEEKQKDGAVAIQKQIRQAMARKMVQELAARRRAAMAIQCAAQQQAARKERRQRLRHTRALGIQCMVRQALAYRKRVELAQLARQRLEHDCAAVLQAAVRSFLFQLLFTFVLNLRRRWKRLVAPTELVLLSGPCIWHRFSRLLRGERMASQRVEMVVTTHRRLLLIAIDDAASASGGELLKVIEWGDACSFKTSGEGASAKEARKFTLLFGPGGKKKANFSALTATGQRWRRLQVWMSAHPNLASTTPLQLWRGIEELNLGHGLEFFPVEMQGVLRKHPTATIKLTATERAAMASIEDDEDDDEDEEDDEEDAQREGKSQAGLVTLQGAAGGGGRLQTRHFMLQAGLLSYFDKPYAADPRGALDLCESSIGKTRAFCSALDANEFQIVLPSGRRLVARAGSEAERDRWVRAIMGVLSSSHVSVKGAKDPALQKHYRRRVRATNRPFW</sequence>
<reference evidence="10" key="1">
    <citation type="submission" date="2021-01" db="EMBL/GenBank/DDBJ databases">
        <authorList>
            <person name="Corre E."/>
            <person name="Pelletier E."/>
            <person name="Niang G."/>
            <person name="Scheremetjew M."/>
            <person name="Finn R."/>
            <person name="Kale V."/>
            <person name="Holt S."/>
            <person name="Cochrane G."/>
            <person name="Meng A."/>
            <person name="Brown T."/>
            <person name="Cohen L."/>
        </authorList>
    </citation>
    <scope>NUCLEOTIDE SEQUENCE</scope>
    <source>
        <strain evidence="10">CCMP1243</strain>
    </source>
</reference>
<dbReference type="InterPro" id="IPR027417">
    <property type="entry name" value="P-loop_NTPase"/>
</dbReference>
<evidence type="ECO:0000256" key="6">
    <source>
        <dbReference type="PROSITE-ProRule" id="PRU00782"/>
    </source>
</evidence>
<comment type="similarity">
    <text evidence="6">Belongs to the TRAFAC class myosin-kinesin ATPase superfamily. Myosin family.</text>
</comment>
<dbReference type="GO" id="GO:0016020">
    <property type="term" value="C:membrane"/>
    <property type="evidence" value="ECO:0007669"/>
    <property type="project" value="TreeGrafter"/>
</dbReference>
<dbReference type="GO" id="GO:0005524">
    <property type="term" value="F:ATP binding"/>
    <property type="evidence" value="ECO:0007669"/>
    <property type="project" value="UniProtKB-KW"/>
</dbReference>
<name>A0A7S2RDF8_9STRA</name>
<evidence type="ECO:0000256" key="5">
    <source>
        <dbReference type="ARBA" id="ARBA00023203"/>
    </source>
</evidence>
<evidence type="ECO:0000259" key="9">
    <source>
        <dbReference type="PROSITE" id="PS51456"/>
    </source>
</evidence>
<feature type="domain" description="Myosin motor" evidence="9">
    <location>
        <begin position="1"/>
        <end position="379"/>
    </location>
</feature>